<sequence>MAAIFSPRAAGIIANEQATRLERLIKLNLSWYYSHDSDRKPRSLVRILNEKYSGVKQILKALIVINKARMMKFHECLAELSIELKTDQRKDLIPGFSGHEKKKRYENPARSWMMRGKRKAAIFNHAKVQRAAIWNLTPKI</sequence>
<gene>
    <name evidence="1" type="ORF">LSTR_LSTR001811</name>
</gene>
<protein>
    <submittedName>
        <fullName evidence="1">Uncharacterized protein</fullName>
    </submittedName>
</protein>
<proteinExistence type="predicted"/>
<comment type="caution">
    <text evidence="1">The sequence shown here is derived from an EMBL/GenBank/DDBJ whole genome shotgun (WGS) entry which is preliminary data.</text>
</comment>
<evidence type="ECO:0000313" key="2">
    <source>
        <dbReference type="Proteomes" id="UP000291343"/>
    </source>
</evidence>
<dbReference type="AlphaFoldDB" id="A0A482WFT6"/>
<dbReference type="InParanoid" id="A0A482WFT6"/>
<evidence type="ECO:0000313" key="1">
    <source>
        <dbReference type="EMBL" id="RZF32347.1"/>
    </source>
</evidence>
<name>A0A482WFT6_LAOST</name>
<organism evidence="1 2">
    <name type="scientific">Laodelphax striatellus</name>
    <name type="common">Small brown planthopper</name>
    <name type="synonym">Delphax striatella</name>
    <dbReference type="NCBI Taxonomy" id="195883"/>
    <lineage>
        <taxon>Eukaryota</taxon>
        <taxon>Metazoa</taxon>
        <taxon>Ecdysozoa</taxon>
        <taxon>Arthropoda</taxon>
        <taxon>Hexapoda</taxon>
        <taxon>Insecta</taxon>
        <taxon>Pterygota</taxon>
        <taxon>Neoptera</taxon>
        <taxon>Paraneoptera</taxon>
        <taxon>Hemiptera</taxon>
        <taxon>Auchenorrhyncha</taxon>
        <taxon>Fulgoroidea</taxon>
        <taxon>Delphacidae</taxon>
        <taxon>Criomorphinae</taxon>
        <taxon>Laodelphax</taxon>
    </lineage>
</organism>
<dbReference type="Proteomes" id="UP000291343">
    <property type="component" value="Unassembled WGS sequence"/>
</dbReference>
<dbReference type="SMR" id="A0A482WFT6"/>
<accession>A0A482WFT6</accession>
<reference evidence="1 2" key="1">
    <citation type="journal article" date="2017" name="Gigascience">
        <title>Genome sequence of the small brown planthopper, Laodelphax striatellus.</title>
        <authorList>
            <person name="Zhu J."/>
            <person name="Jiang F."/>
            <person name="Wang X."/>
            <person name="Yang P."/>
            <person name="Bao Y."/>
            <person name="Zhao W."/>
            <person name="Wang W."/>
            <person name="Lu H."/>
            <person name="Wang Q."/>
            <person name="Cui N."/>
            <person name="Li J."/>
            <person name="Chen X."/>
            <person name="Luo L."/>
            <person name="Yu J."/>
            <person name="Kang L."/>
            <person name="Cui F."/>
        </authorList>
    </citation>
    <scope>NUCLEOTIDE SEQUENCE [LARGE SCALE GENOMIC DNA]</scope>
    <source>
        <strain evidence="1">Lst14</strain>
    </source>
</reference>
<dbReference type="EMBL" id="QKKF02037264">
    <property type="protein sequence ID" value="RZF32347.1"/>
    <property type="molecule type" value="Genomic_DNA"/>
</dbReference>
<keyword evidence="2" id="KW-1185">Reference proteome</keyword>